<keyword evidence="2 9" id="KW-0479">Metal-binding</keyword>
<keyword evidence="13" id="KW-1185">Reference proteome</keyword>
<feature type="zinc finger region" description="C3H1-type" evidence="9">
    <location>
        <begin position="1"/>
        <end position="25"/>
    </location>
</feature>
<comment type="subcellular location">
    <subcellularLocation>
        <location evidence="1">Nucleus membrane</location>
        <topology evidence="1">Peripheral membrane protein</topology>
        <orientation evidence="1">Cytoplasmic side</orientation>
    </subcellularLocation>
</comment>
<reference evidence="12" key="1">
    <citation type="submission" date="2022-01" db="EMBL/GenBank/DDBJ databases">
        <authorList>
            <person name="King R."/>
        </authorList>
    </citation>
    <scope>NUCLEOTIDE SEQUENCE</scope>
</reference>
<evidence type="ECO:0000313" key="13">
    <source>
        <dbReference type="Proteomes" id="UP001153737"/>
    </source>
</evidence>
<dbReference type="Pfam" id="PF13634">
    <property type="entry name" value="Nucleoporin_FG"/>
    <property type="match status" value="2"/>
</dbReference>
<dbReference type="GO" id="GO:0008270">
    <property type="term" value="F:zinc ion binding"/>
    <property type="evidence" value="ECO:0007669"/>
    <property type="project" value="UniProtKB-KW"/>
</dbReference>
<proteinExistence type="predicted"/>
<reference evidence="12" key="2">
    <citation type="submission" date="2022-10" db="EMBL/GenBank/DDBJ databases">
        <authorList>
            <consortium name="ENA_rothamsted_submissions"/>
            <consortium name="culmorum"/>
            <person name="King R."/>
        </authorList>
    </citation>
    <scope>NUCLEOTIDE SEQUENCE</scope>
</reference>
<dbReference type="Proteomes" id="UP001153737">
    <property type="component" value="Chromosome 4"/>
</dbReference>
<dbReference type="SMART" id="SM00356">
    <property type="entry name" value="ZnF_C3H1"/>
    <property type="match status" value="1"/>
</dbReference>
<evidence type="ECO:0000256" key="7">
    <source>
        <dbReference type="ARBA" id="ARBA00039886"/>
    </source>
</evidence>
<dbReference type="PROSITE" id="PS50103">
    <property type="entry name" value="ZF_C3H1"/>
    <property type="match status" value="1"/>
</dbReference>
<keyword evidence="5" id="KW-0539">Nucleus</keyword>
<dbReference type="PANTHER" id="PTHR46527:SF1">
    <property type="entry name" value="NUCLEOPORIN NUP42"/>
    <property type="match status" value="1"/>
</dbReference>
<evidence type="ECO:0000256" key="3">
    <source>
        <dbReference type="ARBA" id="ARBA00022771"/>
    </source>
</evidence>
<feature type="domain" description="C3H1-type" evidence="11">
    <location>
        <begin position="1"/>
        <end position="25"/>
    </location>
</feature>
<evidence type="ECO:0000256" key="1">
    <source>
        <dbReference type="ARBA" id="ARBA00004335"/>
    </source>
</evidence>
<evidence type="ECO:0000256" key="8">
    <source>
        <dbReference type="ARBA" id="ARBA00042384"/>
    </source>
</evidence>
<dbReference type="Pfam" id="PF18044">
    <property type="entry name" value="zf-CCCH_4"/>
    <property type="match status" value="1"/>
</dbReference>
<sequence length="480" mass="51561">MVVCKYFLQGTCKFGDYCKFEHQINDNFNGYQNQTGTSILHQANYASAQSPKLPNSAEPSSSNVDTSTLIKAVANDMTMLEKGGQWMLSCYAPFKEKPAFPGFEDQSFEELRLGYYEAAKNGTIDQYKQQIQTMIQQIMSRVKTLQNPSPDIVEMLKKIYNTPPSSQSGVFSGNIFSSPNTSSLNQQPTNFGIFAQGNQKLFANVQPQQQAPQNTFGSMGTNIFGGNNQNTGFGGQIPTNSPFAAPQGSPTLPSTSNSIFGQSNTNFAQQSSIFGGQQNPGSIFGGGNNANATPITGSIFGSNNSALTPQSSSQNASQNVFGNQNTQQMFGQPTSHNTNLFGTPATQDPLQVTPGIFGGPQPGQMSHQPASNIFASPVSQSPAPNTSVFGQHTPVAFSTPVNSDSAFGHGNLGAQVHSANIFGGAPANNMATHVSAVHDEKLYSKLEDLSPEEIKWFESDDLDIMNIPEKPPTFQMCFKV</sequence>
<gene>
    <name evidence="12" type="ORF">PHAECO_LOCUS8797</name>
</gene>
<dbReference type="InterPro" id="IPR025574">
    <property type="entry name" value="Nucleoporin_FG_rpt"/>
</dbReference>
<organism evidence="12 13">
    <name type="scientific">Phaedon cochleariae</name>
    <name type="common">Mustard beetle</name>
    <dbReference type="NCBI Taxonomy" id="80249"/>
    <lineage>
        <taxon>Eukaryota</taxon>
        <taxon>Metazoa</taxon>
        <taxon>Ecdysozoa</taxon>
        <taxon>Arthropoda</taxon>
        <taxon>Hexapoda</taxon>
        <taxon>Insecta</taxon>
        <taxon>Pterygota</taxon>
        <taxon>Neoptera</taxon>
        <taxon>Endopterygota</taxon>
        <taxon>Coleoptera</taxon>
        <taxon>Polyphaga</taxon>
        <taxon>Cucujiformia</taxon>
        <taxon>Chrysomeloidea</taxon>
        <taxon>Chrysomelidae</taxon>
        <taxon>Chrysomelinae</taxon>
        <taxon>Chrysomelini</taxon>
        <taxon>Phaedon</taxon>
    </lineage>
</organism>
<keyword evidence="3 9" id="KW-0863">Zinc-finger</keyword>
<evidence type="ECO:0000256" key="9">
    <source>
        <dbReference type="PROSITE-ProRule" id="PRU00723"/>
    </source>
</evidence>
<dbReference type="SUPFAM" id="SSF90229">
    <property type="entry name" value="CCCH zinc finger"/>
    <property type="match status" value="1"/>
</dbReference>
<dbReference type="OrthoDB" id="20729at2759"/>
<keyword evidence="4 9" id="KW-0862">Zinc</keyword>
<comment type="function">
    <text evidence="6">Required for the export of mRNAs containing poly(A) tails from the nucleus into the cytoplasm.</text>
</comment>
<protein>
    <recommendedName>
        <fullName evidence="7">Nucleoporin NUP42</fullName>
    </recommendedName>
    <alternativeName>
        <fullName evidence="8">Nucleoporin-like protein 2</fullName>
    </alternativeName>
</protein>
<dbReference type="InterPro" id="IPR051767">
    <property type="entry name" value="Nucleoporin_NUP42"/>
</dbReference>
<dbReference type="GO" id="GO:0031965">
    <property type="term" value="C:nuclear membrane"/>
    <property type="evidence" value="ECO:0007669"/>
    <property type="project" value="UniProtKB-SubCell"/>
</dbReference>
<feature type="compositionally biased region" description="Polar residues" evidence="10">
    <location>
        <begin position="238"/>
        <end position="262"/>
    </location>
</feature>
<evidence type="ECO:0000259" key="11">
    <source>
        <dbReference type="PROSITE" id="PS50103"/>
    </source>
</evidence>
<dbReference type="InterPro" id="IPR041367">
    <property type="entry name" value="Znf-CCCH_4"/>
</dbReference>
<accession>A0A9P0GUH8</accession>
<evidence type="ECO:0000256" key="6">
    <source>
        <dbReference type="ARBA" id="ARBA00037262"/>
    </source>
</evidence>
<dbReference type="PANTHER" id="PTHR46527">
    <property type="entry name" value="NUCLEOPORIN-LIKE PROTEIN 2"/>
    <property type="match status" value="1"/>
</dbReference>
<dbReference type="Gene3D" id="4.10.1000.10">
    <property type="entry name" value="Zinc finger, CCCH-type"/>
    <property type="match status" value="1"/>
</dbReference>
<feature type="region of interest" description="Disordered" evidence="10">
    <location>
        <begin position="235"/>
        <end position="262"/>
    </location>
</feature>
<evidence type="ECO:0000256" key="4">
    <source>
        <dbReference type="ARBA" id="ARBA00022833"/>
    </source>
</evidence>
<evidence type="ECO:0000256" key="2">
    <source>
        <dbReference type="ARBA" id="ARBA00022723"/>
    </source>
</evidence>
<evidence type="ECO:0000256" key="10">
    <source>
        <dbReference type="SAM" id="MobiDB-lite"/>
    </source>
</evidence>
<dbReference type="EMBL" id="OU896710">
    <property type="protein sequence ID" value="CAH1163947.1"/>
    <property type="molecule type" value="Genomic_DNA"/>
</dbReference>
<dbReference type="InterPro" id="IPR036855">
    <property type="entry name" value="Znf_CCCH_sf"/>
</dbReference>
<feature type="region of interest" description="Disordered" evidence="10">
    <location>
        <begin position="326"/>
        <end position="347"/>
    </location>
</feature>
<dbReference type="InterPro" id="IPR000571">
    <property type="entry name" value="Znf_CCCH"/>
</dbReference>
<evidence type="ECO:0000313" key="12">
    <source>
        <dbReference type="EMBL" id="CAH1163947.1"/>
    </source>
</evidence>
<dbReference type="AlphaFoldDB" id="A0A9P0GUH8"/>
<name>A0A9P0GUH8_PHACE</name>
<evidence type="ECO:0000256" key="5">
    <source>
        <dbReference type="ARBA" id="ARBA00023242"/>
    </source>
</evidence>